<feature type="domain" description="Starch synthase catalytic" evidence="9">
    <location>
        <begin position="8"/>
        <end position="231"/>
    </location>
</feature>
<evidence type="ECO:0000313" key="10">
    <source>
        <dbReference type="EMBL" id="KKQ77693.1"/>
    </source>
</evidence>
<dbReference type="NCBIfam" id="TIGR02095">
    <property type="entry name" value="glgA"/>
    <property type="match status" value="1"/>
</dbReference>
<dbReference type="Pfam" id="PF08323">
    <property type="entry name" value="Glyco_transf_5"/>
    <property type="match status" value="1"/>
</dbReference>
<sequence>MPKNKLTILFTAYECAPFFKFGGLGDVVGSLPKILEKLGVDIRVVIPYYQIIKKKYPALKKKKSLKLNIAGENLLVDVFEGRLPGSAVPIYFIGNKYFNTDKIFDEDSRFRFALFSYFVAKTQSLFAWQPKIIHLNDWHTGFVSIFIKKLNLPIKTVFTIHNLAYTGETALNILARFGLTEKNFSSVEKGAVNIMREAILKSDLITTVSPTYAEEILTPEFGCDLADILQKRKKDLRGILNGLDYNVFNPTKDKNIEARYSLKSLDKKTINKTALQKISGLSLNKNIPLFGMISRLADQKGFDLLEQIIDELMRLDWQLVILGTGESYYEDFLARLNKKCAGRFKAHLKFDAHLANKIYAGADLFLMPSRYEPCGLGQLVAMKYGSLPLVRSTGGLKDTIVGFTGKNIKAANGFSFDKYQADELFKTIRRSIKVFHQKKNWRILQRNAMRADFSWDRSAGEYLRLYQSLR</sequence>
<keyword evidence="5 7" id="KW-0808">Transferase</keyword>
<evidence type="ECO:0000256" key="3">
    <source>
        <dbReference type="ARBA" id="ARBA00010281"/>
    </source>
</evidence>
<comment type="caution">
    <text evidence="10">The sequence shown here is derived from an EMBL/GenBank/DDBJ whole genome shotgun (WGS) entry which is preliminary data.</text>
</comment>
<gene>
    <name evidence="7" type="primary">glgA</name>
    <name evidence="10" type="ORF">US99_C0035G0002</name>
</gene>
<comment type="function">
    <text evidence="2 7">Synthesizes alpha-1,4-glucan chains using ADP-glucose.</text>
</comment>
<dbReference type="PANTHER" id="PTHR45825">
    <property type="entry name" value="GRANULE-BOUND STARCH SYNTHASE 1, CHLOROPLASTIC/AMYLOPLASTIC"/>
    <property type="match status" value="1"/>
</dbReference>
<feature type="binding site" evidence="7">
    <location>
        <position position="20"/>
    </location>
    <ligand>
        <name>ADP-alpha-D-glucose</name>
        <dbReference type="ChEBI" id="CHEBI:57498"/>
    </ligand>
</feature>
<keyword evidence="4 7" id="KW-0328">Glycosyltransferase</keyword>
<dbReference type="GO" id="GO:0009011">
    <property type="term" value="F:alpha-1,4-glucan glucosyltransferase (ADP-glucose donor) activity"/>
    <property type="evidence" value="ECO:0007669"/>
    <property type="project" value="UniProtKB-UniRule"/>
</dbReference>
<dbReference type="PANTHER" id="PTHR45825:SF11">
    <property type="entry name" value="ALPHA AMYLASE DOMAIN-CONTAINING PROTEIN"/>
    <property type="match status" value="1"/>
</dbReference>
<dbReference type="EMBL" id="LBVC01000035">
    <property type="protein sequence ID" value="KKQ77693.1"/>
    <property type="molecule type" value="Genomic_DNA"/>
</dbReference>
<evidence type="ECO:0000259" key="8">
    <source>
        <dbReference type="Pfam" id="PF00534"/>
    </source>
</evidence>
<dbReference type="Proteomes" id="UP000034324">
    <property type="component" value="Unassembled WGS sequence"/>
</dbReference>
<keyword evidence="6 7" id="KW-0320">Glycogen biosynthesis</keyword>
<comment type="similarity">
    <text evidence="3 7">Belongs to the glycosyltransferase 1 family. Bacterial/plant glycogen synthase subfamily.</text>
</comment>
<dbReference type="EC" id="2.4.1.21" evidence="7"/>
<dbReference type="GO" id="GO:0005978">
    <property type="term" value="P:glycogen biosynthetic process"/>
    <property type="evidence" value="ECO:0007669"/>
    <property type="project" value="UniProtKB-UniRule"/>
</dbReference>
<dbReference type="PATRIC" id="fig|1618432.3.peg.497"/>
<dbReference type="Pfam" id="PF00534">
    <property type="entry name" value="Glycos_transf_1"/>
    <property type="match status" value="1"/>
</dbReference>
<comment type="pathway">
    <text evidence="7">Glycan biosynthesis; glycogen biosynthesis.</text>
</comment>
<evidence type="ECO:0000256" key="6">
    <source>
        <dbReference type="ARBA" id="ARBA00023056"/>
    </source>
</evidence>
<evidence type="ECO:0000259" key="9">
    <source>
        <dbReference type="Pfam" id="PF08323"/>
    </source>
</evidence>
<dbReference type="AlphaFoldDB" id="A0A0G0KDL9"/>
<protein>
    <recommendedName>
        <fullName evidence="7">Glycogen synthase</fullName>
        <ecNumber evidence="7">2.4.1.21</ecNumber>
    </recommendedName>
    <alternativeName>
        <fullName evidence="7">Starch [bacterial glycogen] synthase</fullName>
    </alternativeName>
</protein>
<evidence type="ECO:0000256" key="4">
    <source>
        <dbReference type="ARBA" id="ARBA00022676"/>
    </source>
</evidence>
<reference evidence="10 11" key="1">
    <citation type="journal article" date="2015" name="Nature">
        <title>rRNA introns, odd ribosomes, and small enigmatic genomes across a large radiation of phyla.</title>
        <authorList>
            <person name="Brown C.T."/>
            <person name="Hug L.A."/>
            <person name="Thomas B.C."/>
            <person name="Sharon I."/>
            <person name="Castelle C.J."/>
            <person name="Singh A."/>
            <person name="Wilkins M.J."/>
            <person name="Williams K.H."/>
            <person name="Banfield J.F."/>
        </authorList>
    </citation>
    <scope>NUCLEOTIDE SEQUENCE [LARGE SCALE GENOMIC DNA]</scope>
</reference>
<dbReference type="SUPFAM" id="SSF53756">
    <property type="entry name" value="UDP-Glycosyltransferase/glycogen phosphorylase"/>
    <property type="match status" value="1"/>
</dbReference>
<evidence type="ECO:0000256" key="1">
    <source>
        <dbReference type="ARBA" id="ARBA00001478"/>
    </source>
</evidence>
<dbReference type="InterPro" id="IPR001296">
    <property type="entry name" value="Glyco_trans_1"/>
</dbReference>
<name>A0A0G0KDL9_9BACT</name>
<comment type="catalytic activity">
    <reaction evidence="1 7">
        <text>[(1-&gt;4)-alpha-D-glucosyl](n) + ADP-alpha-D-glucose = [(1-&gt;4)-alpha-D-glucosyl](n+1) + ADP + H(+)</text>
        <dbReference type="Rhea" id="RHEA:18189"/>
        <dbReference type="Rhea" id="RHEA-COMP:9584"/>
        <dbReference type="Rhea" id="RHEA-COMP:9587"/>
        <dbReference type="ChEBI" id="CHEBI:15378"/>
        <dbReference type="ChEBI" id="CHEBI:15444"/>
        <dbReference type="ChEBI" id="CHEBI:57498"/>
        <dbReference type="ChEBI" id="CHEBI:456216"/>
        <dbReference type="EC" id="2.4.1.21"/>
    </reaction>
</comment>
<accession>A0A0G0KDL9</accession>
<dbReference type="CDD" id="cd03791">
    <property type="entry name" value="GT5_Glycogen_synthase_DULL1-like"/>
    <property type="match status" value="1"/>
</dbReference>
<evidence type="ECO:0000256" key="7">
    <source>
        <dbReference type="HAMAP-Rule" id="MF_00484"/>
    </source>
</evidence>
<dbReference type="InterPro" id="IPR011835">
    <property type="entry name" value="GS/SS"/>
</dbReference>
<dbReference type="UniPathway" id="UPA00164"/>
<evidence type="ECO:0000256" key="2">
    <source>
        <dbReference type="ARBA" id="ARBA00002764"/>
    </source>
</evidence>
<evidence type="ECO:0000256" key="5">
    <source>
        <dbReference type="ARBA" id="ARBA00022679"/>
    </source>
</evidence>
<proteinExistence type="inferred from homology"/>
<evidence type="ECO:0000313" key="11">
    <source>
        <dbReference type="Proteomes" id="UP000034324"/>
    </source>
</evidence>
<feature type="domain" description="Glycosyl transferase family 1" evidence="8">
    <location>
        <begin position="283"/>
        <end position="433"/>
    </location>
</feature>
<dbReference type="HAMAP" id="MF_00484">
    <property type="entry name" value="Glycogen_synth"/>
    <property type="match status" value="1"/>
</dbReference>
<dbReference type="GO" id="GO:0004373">
    <property type="term" value="F:alpha-1,4-glucan glucosyltransferase (UDP-glucose donor) activity"/>
    <property type="evidence" value="ECO:0007669"/>
    <property type="project" value="InterPro"/>
</dbReference>
<dbReference type="InterPro" id="IPR013534">
    <property type="entry name" value="Starch_synth_cat_dom"/>
</dbReference>
<organism evidence="10 11">
    <name type="scientific">Candidatus Daviesbacteria bacterium GW2011_GWF2_38_6</name>
    <dbReference type="NCBI Taxonomy" id="1618432"/>
    <lineage>
        <taxon>Bacteria</taxon>
        <taxon>Candidatus Daviesiibacteriota</taxon>
    </lineage>
</organism>
<dbReference type="Gene3D" id="3.40.50.2000">
    <property type="entry name" value="Glycogen Phosphorylase B"/>
    <property type="match status" value="2"/>
</dbReference>